<dbReference type="Proteomes" id="UP000252680">
    <property type="component" value="Unassembled WGS sequence"/>
</dbReference>
<evidence type="ECO:0000313" key="5">
    <source>
        <dbReference type="EMBL" id="RBM08813.1"/>
    </source>
</evidence>
<dbReference type="InterPro" id="IPR012353">
    <property type="entry name" value="UCP015244"/>
</dbReference>
<dbReference type="InterPro" id="IPR032589">
    <property type="entry name" value="DUF4910"/>
</dbReference>
<dbReference type="Gene3D" id="3.40.630.10">
    <property type="entry name" value="Zn peptidases"/>
    <property type="match status" value="1"/>
</dbReference>
<dbReference type="GO" id="GO:0046872">
    <property type="term" value="F:metal ion binding"/>
    <property type="evidence" value="ECO:0007669"/>
    <property type="project" value="UniProtKB-KW"/>
</dbReference>
<keyword evidence="1" id="KW-0862">Zinc</keyword>
<feature type="binding site" evidence="1">
    <location>
        <position position="185"/>
    </location>
    <ligand>
        <name>Zn(2+)</name>
        <dbReference type="ChEBI" id="CHEBI:29105"/>
    </ligand>
</feature>
<comment type="cofactor">
    <cofactor evidence="1">
        <name>Zn(2+)</name>
        <dbReference type="ChEBI" id="CHEBI:29105"/>
    </cofactor>
    <text evidence="1">Binds 1 zinc ion per subunit.</text>
</comment>
<dbReference type="PIRSF" id="PIRSF015244">
    <property type="entry name" value="UCP015244"/>
    <property type="match status" value="1"/>
</dbReference>
<organism evidence="5 6">
    <name type="scientific">Novacetimonas cocois</name>
    <dbReference type="NCBI Taxonomy" id="1747507"/>
    <lineage>
        <taxon>Bacteria</taxon>
        <taxon>Pseudomonadati</taxon>
        <taxon>Pseudomonadota</taxon>
        <taxon>Alphaproteobacteria</taxon>
        <taxon>Acetobacterales</taxon>
        <taxon>Acetobacteraceae</taxon>
        <taxon>Novacetimonas</taxon>
    </lineage>
</organism>
<feature type="domain" description="DUF4910" evidence="4">
    <location>
        <begin position="9"/>
        <end position="352"/>
    </location>
</feature>
<dbReference type="EMBL" id="QEXL01000003">
    <property type="protein sequence ID" value="RBM08813.1"/>
    <property type="molecule type" value="Genomic_DNA"/>
</dbReference>
<sequence length="437" mass="49147">METSPEILYRHVENIFPVFRSITGRGIRQTLEYISDQTTDFQIHHVASGTRVLDWTVPDEWNVNSATIRRTNGEIVIDWARCNLHLVHYSIPIHARVSRTELEKHLHWLPDQPDLIPYRTSYYNHDWGFCLSARQRAQLTDEEYDVDIRTELGPGHLSYGEVLIPATHPLNEKADEVLFSVHCCHPSLANDNASSIAIAIELIRNLRNMPCRHLSYRFLFIPGTIGSITWLARNRHILQHVRHGLVMSCLGDDGSPTYKQSRQGNAAIDRYAAHLVETRWGGRVVPFEPYGYDERQYCSPGFNLPVGCLMRSPNGQFAQYHTSADNLDFVTPAGLYASFCFITDLVMMIEKDFLPRSLFPYGEPQLGRRGLYKAIGGGDEDAGGAKFDQMTLLWTLNLADGGHSLLDIAIRADKPFAAVAAAADALTQAGLLAQRSG</sequence>
<name>A0A365YZC4_9PROT</name>
<reference evidence="5 6" key="1">
    <citation type="submission" date="2018-05" db="EMBL/GenBank/DDBJ databases">
        <title>Komagataeibacter cocois sp. nov., for a novel cellulose- producing strain isolated from coconut milk.</title>
        <authorList>
            <person name="Liu L."/>
            <person name="Wang Y."/>
            <person name="Liu S."/>
            <person name="Bi J."/>
            <person name="Chen H."/>
            <person name="Deng J."/>
            <person name="Zhang C."/>
            <person name="Hu Q."/>
            <person name="Li C."/>
        </authorList>
    </citation>
    <scope>NUCLEOTIDE SEQUENCE [LARGE SCALE GENOMIC DNA]</scope>
    <source>
        <strain evidence="5 6">WE7</strain>
    </source>
</reference>
<dbReference type="InterPro" id="IPR032622">
    <property type="entry name" value="UCP01524_HTH"/>
</dbReference>
<accession>A0A365YZC4</accession>
<dbReference type="AlphaFoldDB" id="A0A365YZC4"/>
<dbReference type="InterPro" id="IPR036388">
    <property type="entry name" value="WH-like_DNA-bd_sf"/>
</dbReference>
<feature type="domain" description="DUF2172" evidence="2">
    <location>
        <begin position="60"/>
        <end position="151"/>
    </location>
</feature>
<dbReference type="Gene3D" id="1.10.10.10">
    <property type="entry name" value="Winged helix-like DNA-binding domain superfamily/Winged helix DNA-binding domain"/>
    <property type="match status" value="1"/>
</dbReference>
<evidence type="ECO:0000313" key="6">
    <source>
        <dbReference type="Proteomes" id="UP000252680"/>
    </source>
</evidence>
<dbReference type="RefSeq" id="WP_113595099.1">
    <property type="nucleotide sequence ID" value="NZ_QEXL01000003.1"/>
</dbReference>
<dbReference type="Pfam" id="PF09940">
    <property type="entry name" value="DUF2172"/>
    <property type="match status" value="1"/>
</dbReference>
<evidence type="ECO:0000259" key="4">
    <source>
        <dbReference type="Pfam" id="PF16254"/>
    </source>
</evidence>
<keyword evidence="1" id="KW-0479">Metal-binding</keyword>
<gene>
    <name evidence="5" type="ORF">NJLHNGOC_03375</name>
</gene>
<keyword evidence="6" id="KW-1185">Reference proteome</keyword>
<dbReference type="Gene3D" id="3.50.30.90">
    <property type="match status" value="1"/>
</dbReference>
<dbReference type="OrthoDB" id="9765654at2"/>
<feature type="binding site" evidence="1">
    <location>
        <position position="321"/>
    </location>
    <ligand>
        <name>Zn(2+)</name>
        <dbReference type="ChEBI" id="CHEBI:29105"/>
    </ligand>
</feature>
<evidence type="ECO:0000256" key="1">
    <source>
        <dbReference type="PIRSR" id="PIRSR015244-50"/>
    </source>
</evidence>
<evidence type="ECO:0000259" key="3">
    <source>
        <dbReference type="Pfam" id="PF16221"/>
    </source>
</evidence>
<protein>
    <submittedName>
        <fullName evidence="5">Peptidase M28</fullName>
    </submittedName>
</protein>
<dbReference type="Pfam" id="PF16254">
    <property type="entry name" value="DUF4910"/>
    <property type="match status" value="1"/>
</dbReference>
<comment type="caution">
    <text evidence="5">The sequence shown here is derived from an EMBL/GenBank/DDBJ whole genome shotgun (WGS) entry which is preliminary data.</text>
</comment>
<dbReference type="SUPFAM" id="SSF53187">
    <property type="entry name" value="Zn-dependent exopeptidases"/>
    <property type="match status" value="1"/>
</dbReference>
<feature type="binding site" evidence="1">
    <location>
        <position position="191"/>
    </location>
    <ligand>
        <name>Zn(2+)</name>
        <dbReference type="ChEBI" id="CHEBI:29105"/>
    </ligand>
</feature>
<proteinExistence type="predicted"/>
<feature type="domain" description="UCP01524 winged helix-turn-helix" evidence="3">
    <location>
        <begin position="356"/>
        <end position="433"/>
    </location>
</feature>
<dbReference type="InterPro" id="IPR032610">
    <property type="entry name" value="DUF2172"/>
</dbReference>
<evidence type="ECO:0000259" key="2">
    <source>
        <dbReference type="Pfam" id="PF09940"/>
    </source>
</evidence>
<dbReference type="Pfam" id="PF16221">
    <property type="entry name" value="HTH_47"/>
    <property type="match status" value="1"/>
</dbReference>